<name>A0AAW0R4U3_9PEZI</name>
<keyword evidence="5 9" id="KW-0472">Membrane</keyword>
<evidence type="ECO:0000256" key="1">
    <source>
        <dbReference type="ARBA" id="ARBA00004609"/>
    </source>
</evidence>
<keyword evidence="13" id="KW-1185">Reference proteome</keyword>
<dbReference type="EMBL" id="JAQQWP010000003">
    <property type="protein sequence ID" value="KAK8124008.1"/>
    <property type="molecule type" value="Genomic_DNA"/>
</dbReference>
<organism evidence="12 13">
    <name type="scientific">Apiospora kogelbergensis</name>
    <dbReference type="NCBI Taxonomy" id="1337665"/>
    <lineage>
        <taxon>Eukaryota</taxon>
        <taxon>Fungi</taxon>
        <taxon>Dikarya</taxon>
        <taxon>Ascomycota</taxon>
        <taxon>Pezizomycotina</taxon>
        <taxon>Sordariomycetes</taxon>
        <taxon>Xylariomycetidae</taxon>
        <taxon>Amphisphaeriales</taxon>
        <taxon>Apiosporaceae</taxon>
        <taxon>Apiospora</taxon>
    </lineage>
</organism>
<dbReference type="GO" id="GO:0071970">
    <property type="term" value="P:fungal-type cell wall (1-&gt;3)-beta-D-glucan biosynthetic process"/>
    <property type="evidence" value="ECO:0007669"/>
    <property type="project" value="TreeGrafter"/>
</dbReference>
<keyword evidence="9" id="KW-0808">Transferase</keyword>
<keyword evidence="7" id="KW-0325">Glycoprotein</keyword>
<comment type="subcellular location">
    <subcellularLocation>
        <location evidence="1 9">Cell membrane</location>
        <topology evidence="1 9">Lipid-anchor</topology>
        <topology evidence="1 9">GPI-anchor</topology>
    </subcellularLocation>
</comment>
<evidence type="ECO:0000256" key="2">
    <source>
        <dbReference type="ARBA" id="ARBA00007528"/>
    </source>
</evidence>
<dbReference type="GO" id="GO:0031505">
    <property type="term" value="P:fungal-type cell wall organization"/>
    <property type="evidence" value="ECO:0007669"/>
    <property type="project" value="TreeGrafter"/>
</dbReference>
<evidence type="ECO:0000313" key="12">
    <source>
        <dbReference type="EMBL" id="KAK8124008.1"/>
    </source>
</evidence>
<dbReference type="FunFam" id="3.20.20.80:FF:000038">
    <property type="entry name" value="1,3-beta-glucanosyltransferase"/>
    <property type="match status" value="1"/>
</dbReference>
<keyword evidence="10" id="KW-1133">Transmembrane helix</keyword>
<keyword evidence="8 9" id="KW-0449">Lipoprotein</keyword>
<dbReference type="InterPro" id="IPR017853">
    <property type="entry name" value="GH"/>
</dbReference>
<dbReference type="SUPFAM" id="SSF51445">
    <property type="entry name" value="(Trans)glycosidases"/>
    <property type="match status" value="1"/>
</dbReference>
<gene>
    <name evidence="12" type="ORF">PG999_003926</name>
</gene>
<dbReference type="Pfam" id="PF07983">
    <property type="entry name" value="X8"/>
    <property type="match status" value="1"/>
</dbReference>
<dbReference type="GO" id="GO:0005886">
    <property type="term" value="C:plasma membrane"/>
    <property type="evidence" value="ECO:0007669"/>
    <property type="project" value="UniProtKB-SubCell"/>
</dbReference>
<dbReference type="Pfam" id="PF03198">
    <property type="entry name" value="Glyco_hydro_72"/>
    <property type="match status" value="1"/>
</dbReference>
<evidence type="ECO:0000256" key="10">
    <source>
        <dbReference type="SAM" id="Phobius"/>
    </source>
</evidence>
<evidence type="ECO:0000313" key="13">
    <source>
        <dbReference type="Proteomes" id="UP001392437"/>
    </source>
</evidence>
<protein>
    <recommendedName>
        <fullName evidence="9">1,3-beta-glucanosyltransferase</fullName>
        <ecNumber evidence="9">2.4.1.-</ecNumber>
    </recommendedName>
</protein>
<accession>A0AAW0R4U3</accession>
<evidence type="ECO:0000256" key="6">
    <source>
        <dbReference type="ARBA" id="ARBA00023157"/>
    </source>
</evidence>
<evidence type="ECO:0000256" key="3">
    <source>
        <dbReference type="ARBA" id="ARBA00022622"/>
    </source>
</evidence>
<dbReference type="GO" id="GO:0098552">
    <property type="term" value="C:side of membrane"/>
    <property type="evidence" value="ECO:0007669"/>
    <property type="project" value="UniProtKB-KW"/>
</dbReference>
<evidence type="ECO:0000256" key="7">
    <source>
        <dbReference type="ARBA" id="ARBA00023180"/>
    </source>
</evidence>
<proteinExistence type="inferred from homology"/>
<comment type="caution">
    <text evidence="12">The sequence shown here is derived from an EMBL/GenBank/DDBJ whole genome shotgun (WGS) entry which is preliminary data.</text>
</comment>
<dbReference type="Proteomes" id="UP001392437">
    <property type="component" value="Unassembled WGS sequence"/>
</dbReference>
<evidence type="ECO:0000256" key="5">
    <source>
        <dbReference type="ARBA" id="ARBA00023136"/>
    </source>
</evidence>
<dbReference type="InterPro" id="IPR004886">
    <property type="entry name" value="Glucanosyltransferase"/>
</dbReference>
<keyword evidence="3 9" id="KW-0336">GPI-anchor</keyword>
<feature type="domain" description="X8" evidence="11">
    <location>
        <begin position="384"/>
        <end position="474"/>
    </location>
</feature>
<dbReference type="PANTHER" id="PTHR31468">
    <property type="entry name" value="1,3-BETA-GLUCANOSYLTRANSFERASE GAS1"/>
    <property type="match status" value="1"/>
</dbReference>
<evidence type="ECO:0000256" key="4">
    <source>
        <dbReference type="ARBA" id="ARBA00022729"/>
    </source>
</evidence>
<reference evidence="12 13" key="1">
    <citation type="submission" date="2023-01" db="EMBL/GenBank/DDBJ databases">
        <title>Analysis of 21 Apiospora genomes using comparative genomics revels a genus with tremendous synthesis potential of carbohydrate active enzymes and secondary metabolites.</title>
        <authorList>
            <person name="Sorensen T."/>
        </authorList>
    </citation>
    <scope>NUCLEOTIDE SEQUENCE [LARGE SCALE GENOMIC DNA]</scope>
    <source>
        <strain evidence="12 13">CBS 117206</strain>
    </source>
</reference>
<dbReference type="InterPro" id="IPR012946">
    <property type="entry name" value="X8"/>
</dbReference>
<evidence type="ECO:0000256" key="8">
    <source>
        <dbReference type="ARBA" id="ARBA00023288"/>
    </source>
</evidence>
<dbReference type="Gene3D" id="1.20.58.1040">
    <property type="match status" value="1"/>
</dbReference>
<dbReference type="GO" id="GO:0042124">
    <property type="term" value="F:1,3-beta-glucanosyltransferase activity"/>
    <property type="evidence" value="ECO:0007669"/>
    <property type="project" value="TreeGrafter"/>
</dbReference>
<keyword evidence="10" id="KW-0812">Transmembrane</keyword>
<evidence type="ECO:0000256" key="9">
    <source>
        <dbReference type="RuleBase" id="RU361209"/>
    </source>
</evidence>
<keyword evidence="4 9" id="KW-0732">Signal</keyword>
<feature type="chain" id="PRO_5043100120" description="1,3-beta-glucanosyltransferase" evidence="9">
    <location>
        <begin position="21"/>
        <end position="546"/>
    </location>
</feature>
<dbReference type="SMART" id="SM00768">
    <property type="entry name" value="X8"/>
    <property type="match status" value="1"/>
</dbReference>
<sequence length="546" mass="58735">MGFLKAAVTSSLLLAGNANAALDPIVQKGAKLFYKTSGEQFFMKGIAYQQEFAAAGKDSSSDSKTKYIDPLSNLDNCKRDVPILKDLHTNVIRTYAIDPKADHKECMDLLEKAGIYVIADLGEPALSINRDSPVWNVELFDRYKGVIDEMGKYTNTIGFFAGNEVTNNNTNTPASAFVKAAVRDTKKYIKDTKDRWMGVGYAANDDAEIRINMAQYFNCGKEEESIDFWGYNIYSWCGDSSFTKSGYDTQVEFFSNYSVPVFFAEYGCNSPGGADGRKFDETKALYSSQMTDVISGGIVYMYFEEDNDYGLVKVTGKNAKTLKNADNLKKALSDAKPVGTTLDKYQPSNKAATCPKEGKEWKVSPEAMPPTPSSDLCDCMFKSLECQPSSDLKAKNYGDIFDFICSKDAKACAGIKQDTEAGVYGPYLGCNAKEQLGHVLNAYYKNQKGAKDACDFKGQATLNSSPSTEGKCSKLVDAANSAAAAAATATSASQVGTISADGTTSKSSDDASPANALRTGAFSFGGFAVGAYMVAAMGVGAGMLAL</sequence>
<evidence type="ECO:0000259" key="11">
    <source>
        <dbReference type="SMART" id="SM00768"/>
    </source>
</evidence>
<dbReference type="PANTHER" id="PTHR31468:SF2">
    <property type="entry name" value="1,3-BETA-GLUCANOSYLTRANSFERASE GAS1"/>
    <property type="match status" value="1"/>
</dbReference>
<comment type="function">
    <text evidence="9">Splits internally a 1,3-beta-glucan molecule and transfers the newly generated reducing end (the donor) to the non-reducing end of another 1,3-beta-glucan molecule (the acceptor) forming a 1,3-beta linkage, resulting in the elongation of 1,3-beta-glucan chains in the cell wall.</text>
</comment>
<comment type="similarity">
    <text evidence="2 9">Belongs to the glycosyl hydrolase 72 family.</text>
</comment>
<dbReference type="Gene3D" id="3.20.20.80">
    <property type="entry name" value="Glycosidases"/>
    <property type="match status" value="1"/>
</dbReference>
<feature type="signal peptide" evidence="9">
    <location>
        <begin position="1"/>
        <end position="20"/>
    </location>
</feature>
<dbReference type="AlphaFoldDB" id="A0AAW0R4U3"/>
<dbReference type="EC" id="2.4.1.-" evidence="9"/>
<keyword evidence="6" id="KW-1015">Disulfide bond</keyword>
<feature type="transmembrane region" description="Helical" evidence="10">
    <location>
        <begin position="521"/>
        <end position="545"/>
    </location>
</feature>